<comment type="caution">
    <text evidence="2">The sequence shown here is derived from an EMBL/GenBank/DDBJ whole genome shotgun (WGS) entry which is preliminary data.</text>
</comment>
<dbReference type="PANTHER" id="PTHR11735:SF11">
    <property type="entry name" value="TRNA THREONYLCARBAMOYLADENOSINE BIOSYNTHESIS PROTEIN TSAB"/>
    <property type="match status" value="1"/>
</dbReference>
<dbReference type="CDD" id="cd24032">
    <property type="entry name" value="ASKHA_NBD_TsaB"/>
    <property type="match status" value="1"/>
</dbReference>
<dbReference type="OrthoDB" id="9784166at2"/>
<proteinExistence type="predicted"/>
<dbReference type="InterPro" id="IPR000905">
    <property type="entry name" value="Gcp-like_dom"/>
</dbReference>
<evidence type="ECO:0000259" key="1">
    <source>
        <dbReference type="Pfam" id="PF00814"/>
    </source>
</evidence>
<evidence type="ECO:0000313" key="2">
    <source>
        <dbReference type="EMBL" id="RSU08590.1"/>
    </source>
</evidence>
<dbReference type="InterPro" id="IPR022496">
    <property type="entry name" value="T6A_TsaB"/>
</dbReference>
<protein>
    <submittedName>
        <fullName evidence="2">tRNA (Adenosine(37)-N6)-threonylcarbamoyltransferase complex dimerization subunit type 1 TsaB</fullName>
    </submittedName>
</protein>
<dbReference type="GO" id="GO:0005829">
    <property type="term" value="C:cytosol"/>
    <property type="evidence" value="ECO:0007669"/>
    <property type="project" value="TreeGrafter"/>
</dbReference>
<feature type="domain" description="Gcp-like" evidence="1">
    <location>
        <begin position="30"/>
        <end position="175"/>
    </location>
</feature>
<dbReference type="EMBL" id="NGJZ01000001">
    <property type="protein sequence ID" value="RSU08590.1"/>
    <property type="molecule type" value="Genomic_DNA"/>
</dbReference>
<gene>
    <name evidence="2" type="ORF">CBF30_05000</name>
</gene>
<dbReference type="NCBIfam" id="TIGR03725">
    <property type="entry name" value="T6A_YeaZ"/>
    <property type="match status" value="1"/>
</dbReference>
<dbReference type="AlphaFoldDB" id="A0A430AKF2"/>
<accession>A0A430AKF2</accession>
<reference evidence="2 3" key="1">
    <citation type="submission" date="2017-05" db="EMBL/GenBank/DDBJ databases">
        <title>Vagococcus spp. assemblies.</title>
        <authorList>
            <person name="Gulvik C.A."/>
        </authorList>
    </citation>
    <scope>NUCLEOTIDE SEQUENCE [LARGE SCALE GENOMIC DNA]</scope>
    <source>
        <strain evidence="2 3">DSM 24756</strain>
    </source>
</reference>
<dbReference type="SUPFAM" id="SSF53067">
    <property type="entry name" value="Actin-like ATPase domain"/>
    <property type="match status" value="2"/>
</dbReference>
<dbReference type="RefSeq" id="WP_126823326.1">
    <property type="nucleotide sequence ID" value="NZ_JBHLWU010000001.1"/>
</dbReference>
<dbReference type="Proteomes" id="UP000288669">
    <property type="component" value="Unassembled WGS sequence"/>
</dbReference>
<keyword evidence="2" id="KW-0808">Transferase</keyword>
<evidence type="ECO:0000313" key="3">
    <source>
        <dbReference type="Proteomes" id="UP000288669"/>
    </source>
</evidence>
<dbReference type="GO" id="GO:0002949">
    <property type="term" value="P:tRNA threonylcarbamoyladenosine modification"/>
    <property type="evidence" value="ECO:0007669"/>
    <property type="project" value="InterPro"/>
</dbReference>
<dbReference type="Pfam" id="PF00814">
    <property type="entry name" value="TsaD"/>
    <property type="match status" value="1"/>
</dbReference>
<organism evidence="2 3">
    <name type="scientific">Vagococcus entomophilus</name>
    <dbReference type="NCBI Taxonomy" id="1160095"/>
    <lineage>
        <taxon>Bacteria</taxon>
        <taxon>Bacillati</taxon>
        <taxon>Bacillota</taxon>
        <taxon>Bacilli</taxon>
        <taxon>Lactobacillales</taxon>
        <taxon>Enterococcaceae</taxon>
        <taxon>Vagococcus</taxon>
    </lineage>
</organism>
<dbReference type="PANTHER" id="PTHR11735">
    <property type="entry name" value="TRNA N6-ADENOSINE THREONYLCARBAMOYLTRANSFERASE"/>
    <property type="match status" value="1"/>
</dbReference>
<keyword evidence="3" id="KW-1185">Reference proteome</keyword>
<dbReference type="InterPro" id="IPR043129">
    <property type="entry name" value="ATPase_NBD"/>
</dbReference>
<name>A0A430AKF2_9ENTE</name>
<dbReference type="GO" id="GO:0016740">
    <property type="term" value="F:transferase activity"/>
    <property type="evidence" value="ECO:0007669"/>
    <property type="project" value="UniProtKB-KW"/>
</dbReference>
<sequence length="241" mass="26799">MNSLAINTSNQALTVTIGNSERILGSTIINIKQNHSVSLMPTIDAMMKSVLLEPNDIQRVIVAKGPGSYTGLRIGVTTAKTLAWTLKAELVAVSSLAVLAANCPFYEGYIVPLFNARRQNVYTGIYQWKEGTLVTIHPDFHTSLEDWCHYLKELDRPVLIVGEDIGLFDACLRENLPEHFSSKLLSVNTVSGVALLNLGLQEKPVTDIEGFIPTYHKMVEAEEKWLENHTADKEQSYVEKI</sequence>
<dbReference type="Gene3D" id="3.30.420.40">
    <property type="match status" value="2"/>
</dbReference>